<dbReference type="InterPro" id="IPR036938">
    <property type="entry name" value="PAP2/HPO_sf"/>
</dbReference>
<feature type="transmembrane region" description="Helical" evidence="1">
    <location>
        <begin position="106"/>
        <end position="134"/>
    </location>
</feature>
<dbReference type="SMART" id="SM00014">
    <property type="entry name" value="acidPPc"/>
    <property type="match status" value="1"/>
</dbReference>
<keyword evidence="1" id="KW-1133">Transmembrane helix</keyword>
<keyword evidence="1" id="KW-0812">Transmembrane</keyword>
<evidence type="ECO:0000256" key="1">
    <source>
        <dbReference type="SAM" id="Phobius"/>
    </source>
</evidence>
<feature type="transmembrane region" description="Helical" evidence="1">
    <location>
        <begin position="146"/>
        <end position="167"/>
    </location>
</feature>
<dbReference type="Proteomes" id="UP000886751">
    <property type="component" value="Unassembled WGS sequence"/>
</dbReference>
<comment type="caution">
    <text evidence="3">The sequence shown here is derived from an EMBL/GenBank/DDBJ whole genome shotgun (WGS) entry which is preliminary data.</text>
</comment>
<dbReference type="PANTHER" id="PTHR14969:SF13">
    <property type="entry name" value="AT30094P"/>
    <property type="match status" value="1"/>
</dbReference>
<feature type="domain" description="Phosphatidic acid phosphatase type 2/haloperoxidase" evidence="2">
    <location>
        <begin position="53"/>
        <end position="161"/>
    </location>
</feature>
<evidence type="ECO:0000313" key="4">
    <source>
        <dbReference type="Proteomes" id="UP000886751"/>
    </source>
</evidence>
<name>A0A9D1Y2S0_9FIRM</name>
<gene>
    <name evidence="3" type="ORF">H9846_08855</name>
</gene>
<dbReference type="Pfam" id="PF01569">
    <property type="entry name" value="PAP2"/>
    <property type="match status" value="1"/>
</dbReference>
<dbReference type="EMBL" id="DXEI01000131">
    <property type="protein sequence ID" value="HIX95551.1"/>
    <property type="molecule type" value="Genomic_DNA"/>
</dbReference>
<evidence type="ECO:0000259" key="2">
    <source>
        <dbReference type="SMART" id="SM00014"/>
    </source>
</evidence>
<dbReference type="InterPro" id="IPR000326">
    <property type="entry name" value="PAP2/HPO"/>
</dbReference>
<dbReference type="Gene3D" id="1.20.144.10">
    <property type="entry name" value="Phosphatidic acid phosphatase type 2/haloperoxidase"/>
    <property type="match status" value="1"/>
</dbReference>
<evidence type="ECO:0000313" key="3">
    <source>
        <dbReference type="EMBL" id="HIX95551.1"/>
    </source>
</evidence>
<reference evidence="3" key="2">
    <citation type="submission" date="2021-04" db="EMBL/GenBank/DDBJ databases">
        <authorList>
            <person name="Gilroy R."/>
        </authorList>
    </citation>
    <scope>NUCLEOTIDE SEQUENCE</scope>
    <source>
        <strain evidence="3">ChiHecec2B26-7398</strain>
    </source>
</reference>
<sequence length="173" mass="18552">MDARRYRAVMGWFRARPAARRALYLLSRGAVAAVYVAYIGLLLVLAAWRQPAFWPAAVIPALTFWAGTALRAAIDRPRPYTALGCQPLFPKEEAGRSMPSRHCFSAAAIAVAAWHCCPPLGMLLAALAVLIALSRVLSGVHYISDVVAGLAFGCGCALVGWQVYALAVQALAR</sequence>
<feature type="transmembrane region" description="Helical" evidence="1">
    <location>
        <begin position="21"/>
        <end position="46"/>
    </location>
</feature>
<dbReference type="SUPFAM" id="SSF48317">
    <property type="entry name" value="Acid phosphatase/Vanadium-dependent haloperoxidase"/>
    <property type="match status" value="1"/>
</dbReference>
<accession>A0A9D1Y2S0</accession>
<feature type="transmembrane region" description="Helical" evidence="1">
    <location>
        <begin position="52"/>
        <end position="74"/>
    </location>
</feature>
<dbReference type="AlphaFoldDB" id="A0A9D1Y2S0"/>
<reference evidence="3" key="1">
    <citation type="journal article" date="2021" name="PeerJ">
        <title>Extensive microbial diversity within the chicken gut microbiome revealed by metagenomics and culture.</title>
        <authorList>
            <person name="Gilroy R."/>
            <person name="Ravi A."/>
            <person name="Getino M."/>
            <person name="Pursley I."/>
            <person name="Horton D.L."/>
            <person name="Alikhan N.F."/>
            <person name="Baker D."/>
            <person name="Gharbi K."/>
            <person name="Hall N."/>
            <person name="Watson M."/>
            <person name="Adriaenssens E.M."/>
            <person name="Foster-Nyarko E."/>
            <person name="Jarju S."/>
            <person name="Secka A."/>
            <person name="Antonio M."/>
            <person name="Oren A."/>
            <person name="Chaudhuri R.R."/>
            <person name="La Ragione R."/>
            <person name="Hildebrand F."/>
            <person name="Pallen M.J."/>
        </authorList>
    </citation>
    <scope>NUCLEOTIDE SEQUENCE</scope>
    <source>
        <strain evidence="3">ChiHecec2B26-7398</strain>
    </source>
</reference>
<dbReference type="CDD" id="cd01610">
    <property type="entry name" value="PAP2_like"/>
    <property type="match status" value="1"/>
</dbReference>
<keyword evidence="1" id="KW-0472">Membrane</keyword>
<organism evidence="3 4">
    <name type="scientific">Candidatus Gemmiger excrementipullorum</name>
    <dbReference type="NCBI Taxonomy" id="2838610"/>
    <lineage>
        <taxon>Bacteria</taxon>
        <taxon>Bacillati</taxon>
        <taxon>Bacillota</taxon>
        <taxon>Clostridia</taxon>
        <taxon>Eubacteriales</taxon>
        <taxon>Gemmiger</taxon>
    </lineage>
</organism>
<dbReference type="PANTHER" id="PTHR14969">
    <property type="entry name" value="SPHINGOSINE-1-PHOSPHATE PHOSPHOHYDROLASE"/>
    <property type="match status" value="1"/>
</dbReference>
<proteinExistence type="predicted"/>
<protein>
    <submittedName>
        <fullName evidence="3">Phosphatase PAP2 family protein</fullName>
    </submittedName>
</protein>